<dbReference type="PANTHER" id="PTHR35309">
    <property type="match status" value="1"/>
</dbReference>
<dbReference type="Pfam" id="PF14249">
    <property type="entry name" value="Tocopherol_cycl"/>
    <property type="match status" value="1"/>
</dbReference>
<reference evidence="1 2" key="1">
    <citation type="journal article" date="2016" name="Int. J. Syst. Evol. Microbiol.">
        <title>Agromyces aureus sp. nov., isolated from the rhizosphere of Salix caprea L. grown in a heavy-metal-contaminated soil.</title>
        <authorList>
            <person name="Corretto E."/>
            <person name="Antonielli L."/>
            <person name="Sessitsch A."/>
            <person name="Compant S."/>
            <person name="Gorfer M."/>
            <person name="Kuffner M."/>
            <person name="Brader G."/>
        </authorList>
    </citation>
    <scope>NUCLEOTIDE SEQUENCE [LARGE SCALE GENOMIC DNA]</scope>
    <source>
        <strain evidence="1 2">AR33</strain>
    </source>
</reference>
<proteinExistence type="predicted"/>
<evidence type="ECO:0008006" key="3">
    <source>
        <dbReference type="Google" id="ProtNLM"/>
    </source>
</evidence>
<dbReference type="STRING" id="453304.ATC03_02330"/>
<keyword evidence="2" id="KW-1185">Reference proteome</keyword>
<dbReference type="AlphaFoldDB" id="A0A191WC61"/>
<evidence type="ECO:0000313" key="2">
    <source>
        <dbReference type="Proteomes" id="UP000078437"/>
    </source>
</evidence>
<name>A0A191WC61_9MICO</name>
<protein>
    <recommendedName>
        <fullName evidence="3">Tocopherol cyclase</fullName>
    </recommendedName>
</protein>
<dbReference type="RefSeq" id="WP_067872653.1">
    <property type="nucleotide sequence ID" value="NZ_CP013979.1"/>
</dbReference>
<evidence type="ECO:0000313" key="1">
    <source>
        <dbReference type="EMBL" id="ANJ25769.1"/>
    </source>
</evidence>
<dbReference type="InterPro" id="IPR025893">
    <property type="entry name" value="Tocopherol_cyclase"/>
</dbReference>
<dbReference type="GO" id="GO:0009976">
    <property type="term" value="F:tocopherol cyclase activity"/>
    <property type="evidence" value="ECO:0007669"/>
    <property type="project" value="InterPro"/>
</dbReference>
<organism evidence="1 2">
    <name type="scientific">Agromyces aureus</name>
    <dbReference type="NCBI Taxonomy" id="453304"/>
    <lineage>
        <taxon>Bacteria</taxon>
        <taxon>Bacillati</taxon>
        <taxon>Actinomycetota</taxon>
        <taxon>Actinomycetes</taxon>
        <taxon>Micrococcales</taxon>
        <taxon>Microbacteriaceae</taxon>
        <taxon>Agromyces</taxon>
    </lineage>
</organism>
<reference evidence="2" key="2">
    <citation type="submission" date="2016-01" db="EMBL/GenBank/DDBJ databases">
        <title>Complete genome sequence of Agromyces aureus AR33T and comparison with related organisms.</title>
        <authorList>
            <person name="Corretto E."/>
            <person name="Antonielli L."/>
            <person name="Sessitsch A."/>
            <person name="Brader G."/>
        </authorList>
    </citation>
    <scope>NUCLEOTIDE SEQUENCE [LARGE SCALE GENOMIC DNA]</scope>
    <source>
        <strain evidence="2">AR33</strain>
    </source>
</reference>
<sequence>MRTPAAYVRGVRHPEAFHGDGVTKGYFEGWYNKVVSADRMQRWAVIPGVFRGLGGAVGGDGRTTDEAFVQVLDGLTGRSWYHRYEVGEFAASDREFDVRVGPNRFSPAGMTLDLPQLRGEIAYSTPLEPWPVTAREPGIMGWYGLVPAMECFHGIVSFGHGLAGEIEVEGRPTSFDGGRGYLEKDWGKAFPAGYVWMASNHLDTEIGDGTDASLIASIAIIPWLGRAFRGSIIGLRHGGRLHRWTTYNRSKETRLSIDDTHVRWSVTGPDGVLELDAERVRGGLLHAPLRTAMHQRVEETLDASIAFRHLDHDGRVLLAGTAACAGLEVFGDTERLLAL</sequence>
<dbReference type="Proteomes" id="UP000078437">
    <property type="component" value="Chromosome"/>
</dbReference>
<gene>
    <name evidence="1" type="ORF">ATC03_02330</name>
</gene>
<dbReference type="KEGG" id="agy:ATC03_02330"/>
<dbReference type="PANTHER" id="PTHR35309:SF4">
    <property type="entry name" value="TOCOPHEROL CYCLASE"/>
    <property type="match status" value="1"/>
</dbReference>
<dbReference type="OrthoDB" id="9772627at2"/>
<dbReference type="SUPFAM" id="SSF159245">
    <property type="entry name" value="AttH-like"/>
    <property type="match status" value="1"/>
</dbReference>
<accession>A0A191WC61</accession>
<dbReference type="EMBL" id="CP013979">
    <property type="protein sequence ID" value="ANJ25769.1"/>
    <property type="molecule type" value="Genomic_DNA"/>
</dbReference>